<proteinExistence type="predicted"/>
<organism evidence="2 3">
    <name type="scientific">Adineta steineri</name>
    <dbReference type="NCBI Taxonomy" id="433720"/>
    <lineage>
        <taxon>Eukaryota</taxon>
        <taxon>Metazoa</taxon>
        <taxon>Spiralia</taxon>
        <taxon>Gnathifera</taxon>
        <taxon>Rotifera</taxon>
        <taxon>Eurotatoria</taxon>
        <taxon>Bdelloidea</taxon>
        <taxon>Adinetida</taxon>
        <taxon>Adinetidae</taxon>
        <taxon>Adineta</taxon>
    </lineage>
</organism>
<evidence type="ECO:0000313" key="3">
    <source>
        <dbReference type="Proteomes" id="UP000663868"/>
    </source>
</evidence>
<feature type="compositionally biased region" description="Basic and acidic residues" evidence="1">
    <location>
        <begin position="87"/>
        <end position="98"/>
    </location>
</feature>
<dbReference type="EMBL" id="CAJOBB010008907">
    <property type="protein sequence ID" value="CAF4217377.1"/>
    <property type="molecule type" value="Genomic_DNA"/>
</dbReference>
<reference evidence="2" key="1">
    <citation type="submission" date="2021-02" db="EMBL/GenBank/DDBJ databases">
        <authorList>
            <person name="Nowell W R."/>
        </authorList>
    </citation>
    <scope>NUCLEOTIDE SEQUENCE</scope>
</reference>
<dbReference type="AlphaFoldDB" id="A0A820CPN2"/>
<name>A0A820CPN2_9BILA</name>
<comment type="caution">
    <text evidence="2">The sequence shown here is derived from an EMBL/GenBank/DDBJ whole genome shotgun (WGS) entry which is preliminary data.</text>
</comment>
<protein>
    <submittedName>
        <fullName evidence="2">Uncharacterized protein</fullName>
    </submittedName>
</protein>
<feature type="region of interest" description="Disordered" evidence="1">
    <location>
        <begin position="64"/>
        <end position="98"/>
    </location>
</feature>
<gene>
    <name evidence="2" type="ORF">KXQ929_LOCUS41001</name>
</gene>
<sequence length="98" mass="11089">MTYNASTIQGPSSNFRDPLIFYDPDLTTGSTQATDFVFDDLTLPSQQNHLPLTDVNSRFPIDDLDGINNNNSMQQRDLPFEDEEDGFYEKDLPKHACA</sequence>
<evidence type="ECO:0000256" key="1">
    <source>
        <dbReference type="SAM" id="MobiDB-lite"/>
    </source>
</evidence>
<dbReference type="Proteomes" id="UP000663868">
    <property type="component" value="Unassembled WGS sequence"/>
</dbReference>
<accession>A0A820CPN2</accession>
<evidence type="ECO:0000313" key="2">
    <source>
        <dbReference type="EMBL" id="CAF4217377.1"/>
    </source>
</evidence>
<feature type="non-terminal residue" evidence="2">
    <location>
        <position position="98"/>
    </location>
</feature>